<evidence type="ECO:0000256" key="1">
    <source>
        <dbReference type="ARBA" id="ARBA00004906"/>
    </source>
</evidence>
<protein>
    <recommendedName>
        <fullName evidence="2">SKP1 component dimerisation domain-containing protein</fullName>
    </recommendedName>
</protein>
<organism evidence="3 4">
    <name type="scientific">Penstemon smallii</name>
    <dbReference type="NCBI Taxonomy" id="265156"/>
    <lineage>
        <taxon>Eukaryota</taxon>
        <taxon>Viridiplantae</taxon>
        <taxon>Streptophyta</taxon>
        <taxon>Embryophyta</taxon>
        <taxon>Tracheophyta</taxon>
        <taxon>Spermatophyta</taxon>
        <taxon>Magnoliopsida</taxon>
        <taxon>eudicotyledons</taxon>
        <taxon>Gunneridae</taxon>
        <taxon>Pentapetalae</taxon>
        <taxon>asterids</taxon>
        <taxon>lamiids</taxon>
        <taxon>Lamiales</taxon>
        <taxon>Plantaginaceae</taxon>
        <taxon>Cheloneae</taxon>
        <taxon>Penstemon</taxon>
    </lineage>
</organism>
<dbReference type="InterPro" id="IPR016072">
    <property type="entry name" value="Skp1_comp_dimer"/>
</dbReference>
<gene>
    <name evidence="3" type="ORF">ACJIZ3_004402</name>
</gene>
<comment type="pathway">
    <text evidence="1">Protein modification; protein ubiquitination.</text>
</comment>
<dbReference type="AlphaFoldDB" id="A0ABD3S240"/>
<comment type="caution">
    <text evidence="3">The sequence shown here is derived from an EMBL/GenBank/DDBJ whole genome shotgun (WGS) entry which is preliminary data.</text>
</comment>
<dbReference type="InterPro" id="IPR036296">
    <property type="entry name" value="SKP1-like_dim_sf"/>
</dbReference>
<dbReference type="Gene3D" id="3.30.710.10">
    <property type="entry name" value="Potassium Channel Kv1.1, Chain A"/>
    <property type="match status" value="1"/>
</dbReference>
<evidence type="ECO:0000313" key="4">
    <source>
        <dbReference type="Proteomes" id="UP001634393"/>
    </source>
</evidence>
<dbReference type="Pfam" id="PF01466">
    <property type="entry name" value="Skp1"/>
    <property type="match status" value="1"/>
</dbReference>
<dbReference type="SUPFAM" id="SSF81382">
    <property type="entry name" value="Skp1 dimerisation domain-like"/>
    <property type="match status" value="1"/>
</dbReference>
<accession>A0ABD3S240</accession>
<dbReference type="EMBL" id="JBJXBP010000007">
    <property type="protein sequence ID" value="KAL3818497.1"/>
    <property type="molecule type" value="Genomic_DNA"/>
</dbReference>
<sequence length="74" mass="8755">MQNCRMKVAKSRLLMRILKKILALKIYKIADFIKNKQVKEVHTIFNITTNFTVKEEVAVRNENAWAFEDINKDT</sequence>
<dbReference type="InterPro" id="IPR011333">
    <property type="entry name" value="SKP1/BTB/POZ_sf"/>
</dbReference>
<evidence type="ECO:0000259" key="2">
    <source>
        <dbReference type="Pfam" id="PF01466"/>
    </source>
</evidence>
<dbReference type="Proteomes" id="UP001634393">
    <property type="component" value="Unassembled WGS sequence"/>
</dbReference>
<evidence type="ECO:0000313" key="3">
    <source>
        <dbReference type="EMBL" id="KAL3818497.1"/>
    </source>
</evidence>
<proteinExistence type="predicted"/>
<feature type="domain" description="SKP1 component dimerisation" evidence="2">
    <location>
        <begin position="22"/>
        <end position="66"/>
    </location>
</feature>
<reference evidence="3 4" key="1">
    <citation type="submission" date="2024-12" db="EMBL/GenBank/DDBJ databases">
        <title>The unique morphological basis and parallel evolutionary history of personate flowers in Penstemon.</title>
        <authorList>
            <person name="Depatie T.H."/>
            <person name="Wessinger C.A."/>
        </authorList>
    </citation>
    <scope>NUCLEOTIDE SEQUENCE [LARGE SCALE GENOMIC DNA]</scope>
    <source>
        <strain evidence="3">WTNN_2</strain>
        <tissue evidence="3">Leaf</tissue>
    </source>
</reference>
<name>A0ABD3S240_9LAMI</name>
<keyword evidence="4" id="KW-1185">Reference proteome</keyword>